<accession>A0A8T1WUV0</accession>
<organism evidence="2 3">
    <name type="scientific">Phytophthora boehmeriae</name>
    <dbReference type="NCBI Taxonomy" id="109152"/>
    <lineage>
        <taxon>Eukaryota</taxon>
        <taxon>Sar</taxon>
        <taxon>Stramenopiles</taxon>
        <taxon>Oomycota</taxon>
        <taxon>Peronosporomycetes</taxon>
        <taxon>Peronosporales</taxon>
        <taxon>Peronosporaceae</taxon>
        <taxon>Phytophthora</taxon>
    </lineage>
</organism>
<evidence type="ECO:0000256" key="1">
    <source>
        <dbReference type="SAM" id="MobiDB-lite"/>
    </source>
</evidence>
<proteinExistence type="predicted"/>
<reference evidence="2" key="1">
    <citation type="submission" date="2021-02" db="EMBL/GenBank/DDBJ databases">
        <authorList>
            <person name="Palmer J.M."/>
        </authorList>
    </citation>
    <scope>NUCLEOTIDE SEQUENCE</scope>
    <source>
        <strain evidence="2">SCRP23</strain>
    </source>
</reference>
<comment type="caution">
    <text evidence="2">The sequence shown here is derived from an EMBL/GenBank/DDBJ whole genome shotgun (WGS) entry which is preliminary data.</text>
</comment>
<gene>
    <name evidence="2" type="ORF">PHYBOEH_000438</name>
</gene>
<dbReference type="EMBL" id="JAGDFL010000106">
    <property type="protein sequence ID" value="KAG7397617.1"/>
    <property type="molecule type" value="Genomic_DNA"/>
</dbReference>
<dbReference type="OrthoDB" id="159401at2759"/>
<protein>
    <submittedName>
        <fullName evidence="2">Uncharacterized protein</fullName>
    </submittedName>
</protein>
<sequence length="178" mass="20644">MRTPTKIRTPTKLVLPRETHWLSRNKDFKKRSQETSNASCLSGLQPPKRLKSASLQPQDKTETQGSSGEKNEEKSAVEASQETKEEQENAEQEETLERRVQVARCLEEELLRDNTRMRLKALYLREEVNFYYELLARIELVTAQERQQSGDRKQQVMELADKLQKVISAPKPVEESTQ</sequence>
<evidence type="ECO:0000313" key="2">
    <source>
        <dbReference type="EMBL" id="KAG7397617.1"/>
    </source>
</evidence>
<feature type="compositionally biased region" description="Basic and acidic residues" evidence="1">
    <location>
        <begin position="69"/>
        <end position="87"/>
    </location>
</feature>
<feature type="region of interest" description="Disordered" evidence="1">
    <location>
        <begin position="1"/>
        <end position="99"/>
    </location>
</feature>
<feature type="compositionally biased region" description="Basic and acidic residues" evidence="1">
    <location>
        <begin position="15"/>
        <end position="33"/>
    </location>
</feature>
<feature type="compositionally biased region" description="Polar residues" evidence="1">
    <location>
        <begin position="53"/>
        <end position="68"/>
    </location>
</feature>
<dbReference type="Proteomes" id="UP000693981">
    <property type="component" value="Unassembled WGS sequence"/>
</dbReference>
<evidence type="ECO:0000313" key="3">
    <source>
        <dbReference type="Proteomes" id="UP000693981"/>
    </source>
</evidence>
<name>A0A8T1WUV0_9STRA</name>
<dbReference type="AlphaFoldDB" id="A0A8T1WUV0"/>
<keyword evidence="3" id="KW-1185">Reference proteome</keyword>